<sequence>MKELPGTVLNDEFLRNLWLQRLPAEIQTIIPVSSEKLENLAKLAGKIAEVHAAPFTLNVYTVQGCSEQSSDPPNFPLNEMITLRGQIAALSKQVERLSKDRLRNRCRRRYGKSPSRSKIPSRREEYHFSYEFCYYHKRFGSKAKKCRKPCTFAQTLEN</sequence>
<proteinExistence type="predicted"/>
<dbReference type="Proteomes" id="UP000887013">
    <property type="component" value="Unassembled WGS sequence"/>
</dbReference>
<reference evidence="1" key="1">
    <citation type="submission" date="2020-08" db="EMBL/GenBank/DDBJ databases">
        <title>Multicomponent nature underlies the extraordinary mechanical properties of spider dragline silk.</title>
        <authorList>
            <person name="Kono N."/>
            <person name="Nakamura H."/>
            <person name="Mori M."/>
            <person name="Yoshida Y."/>
            <person name="Ohtoshi R."/>
            <person name="Malay A.D."/>
            <person name="Moran D.A.P."/>
            <person name="Tomita M."/>
            <person name="Numata K."/>
            <person name="Arakawa K."/>
        </authorList>
    </citation>
    <scope>NUCLEOTIDE SEQUENCE</scope>
</reference>
<evidence type="ECO:0000313" key="1">
    <source>
        <dbReference type="EMBL" id="GFU40531.1"/>
    </source>
</evidence>
<dbReference type="OrthoDB" id="6435789at2759"/>
<dbReference type="PANTHER" id="PTHR33327">
    <property type="entry name" value="ENDONUCLEASE"/>
    <property type="match status" value="1"/>
</dbReference>
<organism evidence="1 2">
    <name type="scientific">Nephila pilipes</name>
    <name type="common">Giant wood spider</name>
    <name type="synonym">Nephila maculata</name>
    <dbReference type="NCBI Taxonomy" id="299642"/>
    <lineage>
        <taxon>Eukaryota</taxon>
        <taxon>Metazoa</taxon>
        <taxon>Ecdysozoa</taxon>
        <taxon>Arthropoda</taxon>
        <taxon>Chelicerata</taxon>
        <taxon>Arachnida</taxon>
        <taxon>Araneae</taxon>
        <taxon>Araneomorphae</taxon>
        <taxon>Entelegynae</taxon>
        <taxon>Araneoidea</taxon>
        <taxon>Nephilidae</taxon>
        <taxon>Nephila</taxon>
    </lineage>
</organism>
<name>A0A8X6UQU4_NEPPI</name>
<dbReference type="AlphaFoldDB" id="A0A8X6UQU4"/>
<evidence type="ECO:0000313" key="2">
    <source>
        <dbReference type="Proteomes" id="UP000887013"/>
    </source>
</evidence>
<accession>A0A8X6UQU4</accession>
<dbReference type="PANTHER" id="PTHR33327:SF3">
    <property type="entry name" value="RNA-DIRECTED DNA POLYMERASE"/>
    <property type="match status" value="1"/>
</dbReference>
<comment type="caution">
    <text evidence="1">The sequence shown here is derived from an EMBL/GenBank/DDBJ whole genome shotgun (WGS) entry which is preliminary data.</text>
</comment>
<dbReference type="EMBL" id="BMAW01035671">
    <property type="protein sequence ID" value="GFU40531.1"/>
    <property type="molecule type" value="Genomic_DNA"/>
</dbReference>
<protein>
    <submittedName>
        <fullName evidence="1">Uncharacterized protein</fullName>
    </submittedName>
</protein>
<gene>
    <name evidence="1" type="primary">X975_19249</name>
    <name evidence="1" type="ORF">NPIL_427871</name>
</gene>
<keyword evidence="2" id="KW-1185">Reference proteome</keyword>